<keyword evidence="3" id="KW-0472">Membrane</keyword>
<evidence type="ECO:0000256" key="1">
    <source>
        <dbReference type="SAM" id="Coils"/>
    </source>
</evidence>
<dbReference type="SUPFAM" id="SSF47473">
    <property type="entry name" value="EF-hand"/>
    <property type="match status" value="1"/>
</dbReference>
<organism evidence="5 6">
    <name type="scientific">Sinanodonta woodiana</name>
    <name type="common">Chinese pond mussel</name>
    <name type="synonym">Anodonta woodiana</name>
    <dbReference type="NCBI Taxonomy" id="1069815"/>
    <lineage>
        <taxon>Eukaryota</taxon>
        <taxon>Metazoa</taxon>
        <taxon>Spiralia</taxon>
        <taxon>Lophotrochozoa</taxon>
        <taxon>Mollusca</taxon>
        <taxon>Bivalvia</taxon>
        <taxon>Autobranchia</taxon>
        <taxon>Heteroconchia</taxon>
        <taxon>Palaeoheterodonta</taxon>
        <taxon>Unionida</taxon>
        <taxon>Unionoidea</taxon>
        <taxon>Unionidae</taxon>
        <taxon>Unioninae</taxon>
        <taxon>Sinanodonta</taxon>
    </lineage>
</organism>
<dbReference type="PANTHER" id="PTHR15717:SF2">
    <property type="entry name" value="EF-HAND CALCIUM-BINDING DOMAIN-CONTAINING PROTEIN 14"/>
    <property type="match status" value="1"/>
</dbReference>
<feature type="region of interest" description="Disordered" evidence="2">
    <location>
        <begin position="529"/>
        <end position="574"/>
    </location>
</feature>
<feature type="coiled-coil region" evidence="1">
    <location>
        <begin position="200"/>
        <end position="227"/>
    </location>
</feature>
<dbReference type="InterPro" id="IPR011992">
    <property type="entry name" value="EF-hand-dom_pair"/>
</dbReference>
<dbReference type="PANTHER" id="PTHR15717">
    <property type="entry name" value="PROTEIN KIAA0494"/>
    <property type="match status" value="1"/>
</dbReference>
<evidence type="ECO:0000313" key="5">
    <source>
        <dbReference type="EMBL" id="KAL3869716.1"/>
    </source>
</evidence>
<proteinExistence type="predicted"/>
<feature type="transmembrane region" description="Helical" evidence="3">
    <location>
        <begin position="58"/>
        <end position="85"/>
    </location>
</feature>
<feature type="domain" description="EF-hand" evidence="4">
    <location>
        <begin position="648"/>
        <end position="673"/>
    </location>
</feature>
<feature type="compositionally biased region" description="Basic and acidic residues" evidence="2">
    <location>
        <begin position="563"/>
        <end position="574"/>
    </location>
</feature>
<dbReference type="InterPro" id="IPR042352">
    <property type="entry name" value="EFCAB14"/>
</dbReference>
<keyword evidence="1" id="KW-0175">Coiled coil</keyword>
<keyword evidence="3" id="KW-0812">Transmembrane</keyword>
<dbReference type="Gene3D" id="1.20.1480.30">
    <property type="entry name" value="Designed four-helix bundle protein"/>
    <property type="match status" value="1"/>
</dbReference>
<sequence length="677" mass="75048">MKKRRELDALVGNAKIRRKSNSGHELLRSNNGESESSDIDECSVSSSRSYRSIRSSGSICTTCITVLGFLLLVACILVCGGLTWMHIELKKNLESLRTDLEAADKLGESNTMEIRQLSDHLQELAKEMVGLKSGEQSLEQVFKNLTSFSQKLSQLSNTVDKLGEGLKAAPELKQIPEKLLTVSSSVADLGSNVAGMKESIVSHDKSLKDMTSQLNQLTERVVKLEKLGNQPTDHIDVGSDNDQHLDGQGSFMSPEQAALISKLQLLPNQFSQLNETVFGKLADVQLILKDDRDRLSSLENMAVILKNNISSVFADHNNLTGSQFDMVRKSDFPADPISQIMSLLKHIEMLVKKNESSSEDHINRTGSQFDKDRMSSYLADLQSQMFSVAKEMDGILRKIIAMEENGTAESGMDKLEQHTIDEIMENLDNITDVVAILKEEHQRLLAGGNKVVSTVPGDLPAGVVTLTMFQTFGEGIASEFDGVNVTLVKLHRDIDDILVSFTRHTNQIVNLTAQVEGLFQYIHRIETSLSQTPPGPQVTTVQGVTPTKQAEPKEPTTGATTSYKDEKQEPTTDRKMIKASPLMVSPTVKESPDQSNRTLPILHIQLITSEKDLERKFLNWDEDGSGLVHYDSLQNYLGPFTPDETQLKLFDFNHDGLYSLDEFKVALGYAQPPENIN</sequence>
<keyword evidence="3" id="KW-1133">Transmembrane helix</keyword>
<accession>A0ABD3W7V0</accession>
<evidence type="ECO:0000256" key="2">
    <source>
        <dbReference type="SAM" id="MobiDB-lite"/>
    </source>
</evidence>
<dbReference type="AlphaFoldDB" id="A0ABD3W7V0"/>
<evidence type="ECO:0000313" key="6">
    <source>
        <dbReference type="Proteomes" id="UP001634394"/>
    </source>
</evidence>
<evidence type="ECO:0000256" key="3">
    <source>
        <dbReference type="SAM" id="Phobius"/>
    </source>
</evidence>
<dbReference type="Proteomes" id="UP001634394">
    <property type="component" value="Unassembled WGS sequence"/>
</dbReference>
<feature type="compositionally biased region" description="Low complexity" evidence="2">
    <location>
        <begin position="537"/>
        <end position="547"/>
    </location>
</feature>
<dbReference type="InterPro" id="IPR002048">
    <property type="entry name" value="EF_hand_dom"/>
</dbReference>
<reference evidence="5 6" key="1">
    <citation type="submission" date="2024-11" db="EMBL/GenBank/DDBJ databases">
        <title>Chromosome-level genome assembly of the freshwater bivalve Anodonta woodiana.</title>
        <authorList>
            <person name="Chen X."/>
        </authorList>
    </citation>
    <scope>NUCLEOTIDE SEQUENCE [LARGE SCALE GENOMIC DNA]</scope>
    <source>
        <strain evidence="5">MN2024</strain>
        <tissue evidence="5">Gills</tissue>
    </source>
</reference>
<dbReference type="EMBL" id="JBJQND010000008">
    <property type="protein sequence ID" value="KAL3869716.1"/>
    <property type="molecule type" value="Genomic_DNA"/>
</dbReference>
<protein>
    <recommendedName>
        <fullName evidence="4">EF-hand domain-containing protein</fullName>
    </recommendedName>
</protein>
<dbReference type="PROSITE" id="PS50222">
    <property type="entry name" value="EF_HAND_2"/>
    <property type="match status" value="2"/>
</dbReference>
<feature type="domain" description="EF-hand" evidence="4">
    <location>
        <begin position="608"/>
        <end position="643"/>
    </location>
</feature>
<name>A0ABD3W7V0_SINWO</name>
<gene>
    <name evidence="5" type="ORF">ACJMK2_042365</name>
</gene>
<evidence type="ECO:0000259" key="4">
    <source>
        <dbReference type="PROSITE" id="PS50222"/>
    </source>
</evidence>
<comment type="caution">
    <text evidence="5">The sequence shown here is derived from an EMBL/GenBank/DDBJ whole genome shotgun (WGS) entry which is preliminary data.</text>
</comment>
<keyword evidence="6" id="KW-1185">Reference proteome</keyword>